<dbReference type="PANTHER" id="PTHR20938">
    <property type="entry name" value="INTEGRATOR COMPLEX SUBUNIT 4"/>
    <property type="match status" value="1"/>
</dbReference>
<organism evidence="1 2">
    <name type="scientific">Labrus bergylta</name>
    <name type="common">ballan wrasse</name>
    <dbReference type="NCBI Taxonomy" id="56723"/>
    <lineage>
        <taxon>Eukaryota</taxon>
        <taxon>Metazoa</taxon>
        <taxon>Chordata</taxon>
        <taxon>Craniata</taxon>
        <taxon>Vertebrata</taxon>
        <taxon>Euteleostomi</taxon>
        <taxon>Actinopterygii</taxon>
        <taxon>Neopterygii</taxon>
        <taxon>Teleostei</taxon>
        <taxon>Neoteleostei</taxon>
        <taxon>Acanthomorphata</taxon>
        <taxon>Eupercaria</taxon>
        <taxon>Labriformes</taxon>
        <taxon>Labridae</taxon>
        <taxon>Labrus</taxon>
    </lineage>
</organism>
<dbReference type="InterPro" id="IPR016024">
    <property type="entry name" value="ARM-type_fold"/>
</dbReference>
<evidence type="ECO:0000313" key="2">
    <source>
        <dbReference type="Proteomes" id="UP000261660"/>
    </source>
</evidence>
<sequence>QRLIEVACKHLSDTYFGVRNKCLQLLGCLGVMDTPLTKENEGPGSRDVQSIISDYFGDQDPRVRTAAIKAMLQLHERGIKIHDIIYEQACRLLSDDYEQVRSLYPER</sequence>
<dbReference type="Proteomes" id="UP000261660">
    <property type="component" value="Unplaced"/>
</dbReference>
<reference evidence="1" key="1">
    <citation type="submission" date="2025-08" db="UniProtKB">
        <authorList>
            <consortium name="Ensembl"/>
        </authorList>
    </citation>
    <scope>IDENTIFICATION</scope>
</reference>
<dbReference type="InterPro" id="IPR011989">
    <property type="entry name" value="ARM-like"/>
</dbReference>
<proteinExistence type="predicted"/>
<accession>A0A3Q3GC62</accession>
<keyword evidence="2" id="KW-1185">Reference proteome</keyword>
<dbReference type="STRING" id="56723.ENSLBEP00000030791"/>
<dbReference type="GeneTree" id="ENSGT00390000010128"/>
<protein>
    <recommendedName>
        <fullName evidence="3">Integrator complex subunit 4</fullName>
    </recommendedName>
</protein>
<dbReference type="AlphaFoldDB" id="A0A3Q3GC62"/>
<dbReference type="SUPFAM" id="SSF48371">
    <property type="entry name" value="ARM repeat"/>
    <property type="match status" value="1"/>
</dbReference>
<dbReference type="PANTHER" id="PTHR20938:SF0">
    <property type="entry name" value="INTEGRATOR COMPLEX SUBUNIT 4"/>
    <property type="match status" value="1"/>
</dbReference>
<dbReference type="Gene3D" id="1.25.10.10">
    <property type="entry name" value="Leucine-rich Repeat Variant"/>
    <property type="match status" value="1"/>
</dbReference>
<dbReference type="GO" id="GO:0016180">
    <property type="term" value="P:snRNA processing"/>
    <property type="evidence" value="ECO:0007669"/>
    <property type="project" value="TreeGrafter"/>
</dbReference>
<name>A0A3Q3GC62_9LABR</name>
<reference evidence="1" key="2">
    <citation type="submission" date="2025-09" db="UniProtKB">
        <authorList>
            <consortium name="Ensembl"/>
        </authorList>
    </citation>
    <scope>IDENTIFICATION</scope>
</reference>
<dbReference type="Ensembl" id="ENSLBET00000032206.1">
    <property type="protein sequence ID" value="ENSLBEP00000030791.1"/>
    <property type="gene ID" value="ENSLBEG00000023249.1"/>
</dbReference>
<dbReference type="InParanoid" id="A0A3Q3GC62"/>
<evidence type="ECO:0008006" key="3">
    <source>
        <dbReference type="Google" id="ProtNLM"/>
    </source>
</evidence>
<dbReference type="GO" id="GO:0032039">
    <property type="term" value="C:integrator complex"/>
    <property type="evidence" value="ECO:0007669"/>
    <property type="project" value="TreeGrafter"/>
</dbReference>
<evidence type="ECO:0000313" key="1">
    <source>
        <dbReference type="Ensembl" id="ENSLBEP00000030791.1"/>
    </source>
</evidence>